<sequence length="508" mass="54999">MKAGSTDGSSRARDEQGNAWLRRRVDESSPCRFAWTLWPHPLAMADLGVSLGLKGEHKASGSFRMLSSLMTDGTGQDSCRRCKTATYTGWRWSTVSLVVVCVLVSCSVMISSSSNTALEVDVRCELQCPGDDGPDDGGGLHEGPRTQADAVVDVVVRARSVAAVGGRQLFVPLWPSSVTPLCSRSESSLPVVCLCLCDPLPLPPPPPAVPLPPNDLPSGLFMVGRLLRHQTDAVEREGCGDAALPRPLIPLVALAAQDPESSSRERTATYLLGGRRGRQGPGAEVDEHDQQDRDHPLQQLLVGQLNLVRRLDAVSETRQVFISSAVYVTQKPMWRVHLVAMQAYVSRIGNMAAISRYMKAQPSSVMVRKIGLATLNTFTFRCWYMYSASTTVNPAHITEKAPRVQPLMTVCSGVPAATNTLGPIAPTSVPLIPCEADEELADEAAASDASPVPLLKLMVRGAAPEMTLVTTGRYSQRMLCTWHLCEPWKASIWRSCSSSPSFRLRTNG</sequence>
<proteinExistence type="predicted"/>
<dbReference type="EnsemblMetazoa" id="AATE000325-RA">
    <property type="protein sequence ID" value="AATE000325-PA.1"/>
    <property type="gene ID" value="AATE000325"/>
</dbReference>
<reference evidence="1" key="1">
    <citation type="submission" date="2022-08" db="UniProtKB">
        <authorList>
            <consortium name="EnsemblMetazoa"/>
        </authorList>
    </citation>
    <scope>IDENTIFICATION</scope>
    <source>
        <strain evidence="1">EBRO</strain>
    </source>
</reference>
<name>A0A182IJG9_ANOAO</name>
<protein>
    <submittedName>
        <fullName evidence="1">Uncharacterized protein</fullName>
    </submittedName>
</protein>
<organism evidence="1">
    <name type="scientific">Anopheles atroparvus</name>
    <name type="common">European mosquito</name>
    <dbReference type="NCBI Taxonomy" id="41427"/>
    <lineage>
        <taxon>Eukaryota</taxon>
        <taxon>Metazoa</taxon>
        <taxon>Ecdysozoa</taxon>
        <taxon>Arthropoda</taxon>
        <taxon>Hexapoda</taxon>
        <taxon>Insecta</taxon>
        <taxon>Pterygota</taxon>
        <taxon>Neoptera</taxon>
        <taxon>Endopterygota</taxon>
        <taxon>Diptera</taxon>
        <taxon>Nematocera</taxon>
        <taxon>Culicoidea</taxon>
        <taxon>Culicidae</taxon>
        <taxon>Anophelinae</taxon>
        <taxon>Anopheles</taxon>
    </lineage>
</organism>
<dbReference type="AlphaFoldDB" id="A0A182IJG9"/>
<accession>A0A182IJG9</accession>
<evidence type="ECO:0000313" key="1">
    <source>
        <dbReference type="EnsemblMetazoa" id="AATE000325-PA.1"/>
    </source>
</evidence>
<dbReference type="VEuPathDB" id="VectorBase:AATE000325"/>